<protein>
    <submittedName>
        <fullName evidence="2">Uncharacterized protein</fullName>
    </submittedName>
</protein>
<feature type="transmembrane region" description="Helical" evidence="1">
    <location>
        <begin position="45"/>
        <end position="66"/>
    </location>
</feature>
<dbReference type="AlphaFoldDB" id="A0A6C0GPP4"/>
<keyword evidence="3" id="KW-1185">Reference proteome</keyword>
<accession>A0A6C0GPP4</accession>
<keyword evidence="1" id="KW-1133">Transmembrane helix</keyword>
<dbReference type="KEGG" id="rhoz:GXP67_26825"/>
<feature type="transmembrane region" description="Helical" evidence="1">
    <location>
        <begin position="103"/>
        <end position="126"/>
    </location>
</feature>
<name>A0A6C0GPP4_9BACT</name>
<keyword evidence="1" id="KW-0472">Membrane</keyword>
<reference evidence="2 3" key="1">
    <citation type="submission" date="2020-01" db="EMBL/GenBank/DDBJ databases">
        <authorList>
            <person name="Kim M.K."/>
        </authorList>
    </citation>
    <scope>NUCLEOTIDE SEQUENCE [LARGE SCALE GENOMIC DNA]</scope>
    <source>
        <strain evidence="2 3">172606-1</strain>
    </source>
</reference>
<feature type="transmembrane region" description="Helical" evidence="1">
    <location>
        <begin position="12"/>
        <end position="33"/>
    </location>
</feature>
<feature type="transmembrane region" description="Helical" evidence="1">
    <location>
        <begin position="73"/>
        <end position="91"/>
    </location>
</feature>
<dbReference type="Proteomes" id="UP000480178">
    <property type="component" value="Chromosome"/>
</dbReference>
<evidence type="ECO:0000313" key="3">
    <source>
        <dbReference type="Proteomes" id="UP000480178"/>
    </source>
</evidence>
<gene>
    <name evidence="2" type="ORF">GXP67_26825</name>
</gene>
<keyword evidence="1" id="KW-0812">Transmembrane</keyword>
<evidence type="ECO:0000256" key="1">
    <source>
        <dbReference type="SAM" id="Phobius"/>
    </source>
</evidence>
<organism evidence="2 3">
    <name type="scientific">Rhodocytophaga rosea</name>
    <dbReference type="NCBI Taxonomy" id="2704465"/>
    <lineage>
        <taxon>Bacteria</taxon>
        <taxon>Pseudomonadati</taxon>
        <taxon>Bacteroidota</taxon>
        <taxon>Cytophagia</taxon>
        <taxon>Cytophagales</taxon>
        <taxon>Rhodocytophagaceae</taxon>
        <taxon>Rhodocytophaga</taxon>
    </lineage>
</organism>
<dbReference type="RefSeq" id="WP_162445984.1">
    <property type="nucleotide sequence ID" value="NZ_CP048222.1"/>
</dbReference>
<evidence type="ECO:0000313" key="2">
    <source>
        <dbReference type="EMBL" id="QHT70001.1"/>
    </source>
</evidence>
<dbReference type="EMBL" id="CP048222">
    <property type="protein sequence ID" value="QHT70001.1"/>
    <property type="molecule type" value="Genomic_DNA"/>
</dbReference>
<sequence>MEPAKLTVRQKIIYQGLIFGLGLLTLYCIDKFGGQITKSYSVSDGYILLSTLVVITVMTILASRYIGTNHAKWTAVIASIFETAFGQLILIESANLPQPWPPVYLFSIILFAGLFYLYAGLINLFVKQKYSA</sequence>
<proteinExistence type="predicted"/>